<comment type="caution">
    <text evidence="1">The sequence shown here is derived from an EMBL/GenBank/DDBJ whole genome shotgun (WGS) entry which is preliminary data.</text>
</comment>
<evidence type="ECO:0000313" key="2">
    <source>
        <dbReference type="Proteomes" id="UP001500742"/>
    </source>
</evidence>
<accession>A0ABP7QZT3</accession>
<dbReference type="RefSeq" id="WP_259086876.1">
    <property type="nucleotide sequence ID" value="NZ_BAAAZC010000031.1"/>
</dbReference>
<dbReference type="Proteomes" id="UP001500742">
    <property type="component" value="Unassembled WGS sequence"/>
</dbReference>
<protein>
    <submittedName>
        <fullName evidence="1">Uncharacterized protein</fullName>
    </submittedName>
</protein>
<gene>
    <name evidence="1" type="ORF">GCM10022210_48990</name>
</gene>
<evidence type="ECO:0000313" key="1">
    <source>
        <dbReference type="EMBL" id="GAA3989813.1"/>
    </source>
</evidence>
<name>A0ABP7QZT3_9SPHI</name>
<organism evidence="1 2">
    <name type="scientific">Mucilaginibacter dorajii</name>
    <dbReference type="NCBI Taxonomy" id="692994"/>
    <lineage>
        <taxon>Bacteria</taxon>
        <taxon>Pseudomonadati</taxon>
        <taxon>Bacteroidota</taxon>
        <taxon>Sphingobacteriia</taxon>
        <taxon>Sphingobacteriales</taxon>
        <taxon>Sphingobacteriaceae</taxon>
        <taxon>Mucilaginibacter</taxon>
    </lineage>
</organism>
<keyword evidence="2" id="KW-1185">Reference proteome</keyword>
<sequence length="89" mass="10243">MSNLSNKTERKALKALSKTLRFFDELRDLDMTACDDYDASSAQILIHGILQANGYMAVHEPGKGTRLMKQADYDRWLNTKKQQHENELL</sequence>
<dbReference type="EMBL" id="BAAAZC010000031">
    <property type="protein sequence ID" value="GAA3989813.1"/>
    <property type="molecule type" value="Genomic_DNA"/>
</dbReference>
<proteinExistence type="predicted"/>
<reference evidence="2" key="1">
    <citation type="journal article" date="2019" name="Int. J. Syst. Evol. Microbiol.">
        <title>The Global Catalogue of Microorganisms (GCM) 10K type strain sequencing project: providing services to taxonomists for standard genome sequencing and annotation.</title>
        <authorList>
            <consortium name="The Broad Institute Genomics Platform"/>
            <consortium name="The Broad Institute Genome Sequencing Center for Infectious Disease"/>
            <person name="Wu L."/>
            <person name="Ma J."/>
        </authorList>
    </citation>
    <scope>NUCLEOTIDE SEQUENCE [LARGE SCALE GENOMIC DNA]</scope>
    <source>
        <strain evidence="2">JCM 16601</strain>
    </source>
</reference>